<evidence type="ECO:0000313" key="3">
    <source>
        <dbReference type="EMBL" id="CEF96736.1"/>
    </source>
</evidence>
<feature type="domain" description="SprT-like" evidence="2">
    <location>
        <begin position="601"/>
        <end position="762"/>
    </location>
</feature>
<protein>
    <recommendedName>
        <fullName evidence="2">SprT-like domain-containing protein</fullName>
    </recommendedName>
</protein>
<dbReference type="STRING" id="70448.A0A090LY82"/>
<dbReference type="PANTHER" id="PTHR23099:SF0">
    <property type="entry name" value="GERM CELL NUCLEAR ACIDIC PROTEIN"/>
    <property type="match status" value="1"/>
</dbReference>
<dbReference type="SMART" id="SM00731">
    <property type="entry name" value="SprT"/>
    <property type="match status" value="1"/>
</dbReference>
<dbReference type="KEGG" id="ota:OT_ostta01g03870"/>
<dbReference type="GO" id="GO:0005634">
    <property type="term" value="C:nucleus"/>
    <property type="evidence" value="ECO:0007669"/>
    <property type="project" value="TreeGrafter"/>
</dbReference>
<dbReference type="OrthoDB" id="20772at2759"/>
<dbReference type="CDD" id="cd00084">
    <property type="entry name" value="HMG-box_SF"/>
    <property type="match status" value="1"/>
</dbReference>
<reference evidence="3 4" key="2">
    <citation type="journal article" date="2014" name="BMC Genomics">
        <title>An improved genome of the model marine alga Ostreococcus tauri unfolds by assessing Illumina de novo assemblies.</title>
        <authorList>
            <person name="Blanc-Mathieu R."/>
            <person name="Verhelst B."/>
            <person name="Derelle E."/>
            <person name="Rombauts S."/>
            <person name="Bouget F.Y."/>
            <person name="Carre I."/>
            <person name="Chateau A."/>
            <person name="Eyre-Walker A."/>
            <person name="Grimsley N."/>
            <person name="Moreau H."/>
            <person name="Piegu B."/>
            <person name="Rivals E."/>
            <person name="Schackwitz W."/>
            <person name="Van de Peer Y."/>
            <person name="Piganeau G."/>
        </authorList>
    </citation>
    <scope>NUCLEOTIDE SEQUENCE [LARGE SCALE GENOMIC DNA]</scope>
    <source>
        <strain evidence="4">OTTH 0595 / CCAP 157/2 / RCC745</strain>
    </source>
</reference>
<dbReference type="InterPro" id="IPR036910">
    <property type="entry name" value="HMG_box_dom_sf"/>
</dbReference>
<evidence type="ECO:0000259" key="2">
    <source>
        <dbReference type="SMART" id="SM00731"/>
    </source>
</evidence>
<gene>
    <name evidence="3" type="ORF">OT_ostta01g03870</name>
</gene>
<organism evidence="3 4">
    <name type="scientific">Ostreococcus tauri</name>
    <name type="common">Marine green alga</name>
    <dbReference type="NCBI Taxonomy" id="70448"/>
    <lineage>
        <taxon>Eukaryota</taxon>
        <taxon>Viridiplantae</taxon>
        <taxon>Chlorophyta</taxon>
        <taxon>Mamiellophyceae</taxon>
        <taxon>Mamiellales</taxon>
        <taxon>Bathycoccaceae</taxon>
        <taxon>Ostreococcus</taxon>
    </lineage>
</organism>
<sequence>MARDLFERISSRTTPRQRAVGATPRSVTNARRASGFVERDDGEPPSTRTKKKLGPSVSIVGDGANDEVVSKNVPVSASRRRALRERDANAKIHGDDEHAATREGKERAEDASRTETSGDTSGDLMHDPERSVTSENDVESESEAATVPVERRPGARKTTRTPADVSRFDEKLALAETTRRALGEVMLSIRKSGLDPAEVFASLAKVGGDASGGFEALARGIDALSPIERAPKGKRLSFSNIATQAPSPSVSDTVSFGSVGESFDITAEEEPEIEQGTFPPCECASDNCVLAGMHARGGPFALPKRVRELSIAEEDIIESIAETDVDETIEESVEGTEVGDVAELEDAMEALDLFDEDEQFTAAGEIEEEATAVQPRPTGTHIRFEDSVVIDSPEEAPESSSEDLRPRARSRRKAILESDDDEHGEDDSNASDGTGVRNEDVNTESEPIVSSRPRRAASRNLFVKRSAFVDDDLSGSEDDFEDEEEQESDDDDFIDDGDEIYGSSDDEYPAQYDSDAENVTPAPRMVPTTGADLTKELNEKLVIDEYSPSNLHTPTPPKELSPTSAVKAFRPPPSHSKALQSALKSVTKKGADKFNFNRHKDVLTAALFEEFNASVFDDALPADFEVSWNKKLLTTAGLTHYKRSSKTGETVYSARIELSTKVLDTVEKLEATLLHEMCHASSWLIDKTAKPPHGPVFKKWAARAMKTYPETNVSTCHAYAIHQPYKWRCTRDWCQQEYGRHSKSIDITKKACGSCGGTLEYLGKFKKNGEEVQERAPTAFSLFVKENFKAAKDALGAATPHKDVMKHLSERWKDQSGNGNVIQLDDE</sequence>
<dbReference type="Gene3D" id="1.10.30.10">
    <property type="entry name" value="High mobility group box domain"/>
    <property type="match status" value="1"/>
</dbReference>
<dbReference type="EMBL" id="CAID01000001">
    <property type="protein sequence ID" value="CEF96736.1"/>
    <property type="molecule type" value="Genomic_DNA"/>
</dbReference>
<name>A0A090LY82_OSTTA</name>
<feature type="compositionally biased region" description="Acidic residues" evidence="1">
    <location>
        <begin position="392"/>
        <end position="401"/>
    </location>
</feature>
<feature type="compositionally biased region" description="Basic and acidic residues" evidence="1">
    <location>
        <begin position="1"/>
        <end position="10"/>
    </location>
</feature>
<evidence type="ECO:0000256" key="1">
    <source>
        <dbReference type="SAM" id="MobiDB-lite"/>
    </source>
</evidence>
<dbReference type="AlphaFoldDB" id="A0A090LY82"/>
<dbReference type="RefSeq" id="XP_022838267.1">
    <property type="nucleotide sequence ID" value="XM_022985382.1"/>
</dbReference>
<reference evidence="4" key="1">
    <citation type="journal article" date="2006" name="Proc. Natl. Acad. Sci. U.S.A.">
        <title>Genome analysis of the smallest free-living eukaryote Ostreococcus tauri unveils many unique features.</title>
        <authorList>
            <person name="Derelle E."/>
            <person name="Ferraz C."/>
            <person name="Rombauts S."/>
            <person name="Rouze P."/>
            <person name="Worden A.Z."/>
            <person name="Robbens S."/>
            <person name="Partensky F."/>
            <person name="Degroeve S."/>
            <person name="Echeynie S."/>
            <person name="Cooke R."/>
            <person name="Saeys Y."/>
            <person name="Wuyts J."/>
            <person name="Jabbari K."/>
            <person name="Bowler C."/>
            <person name="Panaud O."/>
            <person name="Piegu B."/>
            <person name="Ball S.G."/>
            <person name="Ral J.-P."/>
            <person name="Bouget F.-Y."/>
            <person name="Piganeau G."/>
            <person name="De Baets B."/>
            <person name="Picard A."/>
            <person name="Delseny M."/>
            <person name="Demaille J."/>
            <person name="Van de Peer Y."/>
            <person name="Moreau H."/>
        </authorList>
    </citation>
    <scope>NUCLEOTIDE SEQUENCE [LARGE SCALE GENOMIC DNA]</scope>
    <source>
        <strain evidence="4">OTTH 0595 / CCAP 157/2 / RCC745</strain>
    </source>
</reference>
<feature type="compositionally biased region" description="Acidic residues" evidence="1">
    <location>
        <begin position="417"/>
        <end position="429"/>
    </location>
</feature>
<keyword evidence="4" id="KW-1185">Reference proteome</keyword>
<proteinExistence type="predicted"/>
<dbReference type="SUPFAM" id="SSF47095">
    <property type="entry name" value="HMG-box"/>
    <property type="match status" value="1"/>
</dbReference>
<dbReference type="Proteomes" id="UP000009170">
    <property type="component" value="Unassembled WGS sequence"/>
</dbReference>
<dbReference type="Pfam" id="PF10263">
    <property type="entry name" value="SprT-like"/>
    <property type="match status" value="1"/>
</dbReference>
<dbReference type="PANTHER" id="PTHR23099">
    <property type="entry name" value="TRANSCRIPTIONAL REGULATOR"/>
    <property type="match status" value="1"/>
</dbReference>
<dbReference type="InParanoid" id="A0A090LY82"/>
<feature type="compositionally biased region" description="Basic and acidic residues" evidence="1">
    <location>
        <begin position="84"/>
        <end position="113"/>
    </location>
</feature>
<feature type="region of interest" description="Disordered" evidence="1">
    <location>
        <begin position="1"/>
        <end position="164"/>
    </location>
</feature>
<dbReference type="InterPro" id="IPR006640">
    <property type="entry name" value="SprT-like_domain"/>
</dbReference>
<evidence type="ECO:0000313" key="4">
    <source>
        <dbReference type="Proteomes" id="UP000009170"/>
    </source>
</evidence>
<dbReference type="GeneID" id="9836392"/>
<comment type="caution">
    <text evidence="3">The sequence shown here is derived from an EMBL/GenBank/DDBJ whole genome shotgun (WGS) entry which is preliminary data.</text>
</comment>
<feature type="region of interest" description="Disordered" evidence="1">
    <location>
        <begin position="470"/>
        <end position="508"/>
    </location>
</feature>
<accession>A0A090LY82</accession>
<feature type="region of interest" description="Disordered" evidence="1">
    <location>
        <begin position="371"/>
        <end position="455"/>
    </location>
</feature>
<dbReference type="GO" id="GO:0006950">
    <property type="term" value="P:response to stress"/>
    <property type="evidence" value="ECO:0007669"/>
    <property type="project" value="UniProtKB-ARBA"/>
</dbReference>
<feature type="region of interest" description="Disordered" evidence="1">
    <location>
        <begin position="547"/>
        <end position="574"/>
    </location>
</feature>